<dbReference type="PANTHER" id="PTHR23513:SF6">
    <property type="entry name" value="MAJOR FACILITATOR SUPERFAMILY ASSOCIATED DOMAIN-CONTAINING PROTEIN"/>
    <property type="match status" value="1"/>
</dbReference>
<keyword evidence="10" id="KW-1185">Reference proteome</keyword>
<dbReference type="GO" id="GO:0022857">
    <property type="term" value="F:transmembrane transporter activity"/>
    <property type="evidence" value="ECO:0007669"/>
    <property type="project" value="InterPro"/>
</dbReference>
<comment type="caution">
    <text evidence="9">The sequence shown here is derived from an EMBL/GenBank/DDBJ whole genome shotgun (WGS) entry which is preliminary data.</text>
</comment>
<sequence length="404" mass="41858">MRRIAEVMGIPAFRRLWTSAYLCCVGDWLSLLGLSSLLAKLTGSSEFALSGVVATQLLPGLLLAPVAGHLADRFDRRKVMIATDLVRCGLFLSIAVIGTTWWLLAANFLVGCCSMLWIPAKDSALPTLLHRPGQVQTASQLTLVTTYGLALLTGAGLYSVITAVAPNSDVHVIVVINGLLYLSSALVIATRLPEASGRWVAPAVGEPGMARDGLRYVRGSRLVRGLVIGIVGALTAGGTVIAIARPYANALRGGEAAFGTLVIAMFIGLVIGVVGTPRLRLPFGVAIVAAGGLLVAVAAAPHLWFALAAVGLVGACAGVAFVTGLTLIGAQVPDEVRGRVNAFVQALVKVVLFAATTIAPAMVDLIGIRPALLVAAVIAALAGVFAHRQLAARHHDEVTEKVQA</sequence>
<evidence type="ECO:0000256" key="2">
    <source>
        <dbReference type="ARBA" id="ARBA00022448"/>
    </source>
</evidence>
<feature type="transmembrane region" description="Helical" evidence="7">
    <location>
        <begin position="222"/>
        <end position="244"/>
    </location>
</feature>
<evidence type="ECO:0000313" key="9">
    <source>
        <dbReference type="EMBL" id="REH50194.1"/>
    </source>
</evidence>
<dbReference type="CDD" id="cd06173">
    <property type="entry name" value="MFS_MefA_like"/>
    <property type="match status" value="1"/>
</dbReference>
<keyword evidence="5 7" id="KW-1133">Transmembrane helix</keyword>
<dbReference type="RefSeq" id="WP_116174700.1">
    <property type="nucleotide sequence ID" value="NZ_CP144375.1"/>
</dbReference>
<dbReference type="Proteomes" id="UP000256269">
    <property type="component" value="Unassembled WGS sequence"/>
</dbReference>
<dbReference type="PANTHER" id="PTHR23513">
    <property type="entry name" value="INTEGRAL MEMBRANE EFFLUX PROTEIN-RELATED"/>
    <property type="match status" value="1"/>
</dbReference>
<dbReference type="GO" id="GO:0005886">
    <property type="term" value="C:plasma membrane"/>
    <property type="evidence" value="ECO:0007669"/>
    <property type="project" value="UniProtKB-SubCell"/>
</dbReference>
<reference evidence="9 10" key="1">
    <citation type="submission" date="2018-08" db="EMBL/GenBank/DDBJ databases">
        <title>Genomic Encyclopedia of Archaeal and Bacterial Type Strains, Phase II (KMG-II): from individual species to whole genera.</title>
        <authorList>
            <person name="Goeker M."/>
        </authorList>
    </citation>
    <scope>NUCLEOTIDE SEQUENCE [LARGE SCALE GENOMIC DNA]</scope>
    <source>
        <strain evidence="9 10">DSM 45791</strain>
    </source>
</reference>
<keyword evidence="2" id="KW-0813">Transport</keyword>
<dbReference type="InterPro" id="IPR010290">
    <property type="entry name" value="TM_effector"/>
</dbReference>
<dbReference type="Gene3D" id="1.20.1250.20">
    <property type="entry name" value="MFS general substrate transporter like domains"/>
    <property type="match status" value="1"/>
</dbReference>
<proteinExistence type="predicted"/>
<evidence type="ECO:0000256" key="1">
    <source>
        <dbReference type="ARBA" id="ARBA00004651"/>
    </source>
</evidence>
<organism evidence="9 10">
    <name type="scientific">Kutzneria buriramensis</name>
    <dbReference type="NCBI Taxonomy" id="1045776"/>
    <lineage>
        <taxon>Bacteria</taxon>
        <taxon>Bacillati</taxon>
        <taxon>Actinomycetota</taxon>
        <taxon>Actinomycetes</taxon>
        <taxon>Pseudonocardiales</taxon>
        <taxon>Pseudonocardiaceae</taxon>
        <taxon>Kutzneria</taxon>
    </lineage>
</organism>
<keyword evidence="9" id="KW-0808">Transferase</keyword>
<evidence type="ECO:0000256" key="3">
    <source>
        <dbReference type="ARBA" id="ARBA00022475"/>
    </source>
</evidence>
<feature type="transmembrane region" description="Helical" evidence="7">
    <location>
        <begin position="170"/>
        <end position="189"/>
    </location>
</feature>
<feature type="transmembrane region" description="Helical" evidence="7">
    <location>
        <begin position="141"/>
        <end position="164"/>
    </location>
</feature>
<evidence type="ECO:0000256" key="7">
    <source>
        <dbReference type="SAM" id="Phobius"/>
    </source>
</evidence>
<evidence type="ECO:0000256" key="4">
    <source>
        <dbReference type="ARBA" id="ARBA00022692"/>
    </source>
</evidence>
<keyword evidence="4 7" id="KW-0812">Transmembrane</keyword>
<keyword evidence="6 7" id="KW-0472">Membrane</keyword>
<keyword evidence="9" id="KW-0418">Kinase</keyword>
<dbReference type="OrthoDB" id="9774907at2"/>
<dbReference type="SUPFAM" id="SSF103473">
    <property type="entry name" value="MFS general substrate transporter"/>
    <property type="match status" value="1"/>
</dbReference>
<feature type="transmembrane region" description="Helical" evidence="7">
    <location>
        <begin position="306"/>
        <end position="330"/>
    </location>
</feature>
<feature type="domain" description="Major facilitator superfamily (MFS) profile" evidence="8">
    <location>
        <begin position="170"/>
        <end position="404"/>
    </location>
</feature>
<evidence type="ECO:0000256" key="5">
    <source>
        <dbReference type="ARBA" id="ARBA00022989"/>
    </source>
</evidence>
<keyword evidence="3" id="KW-1003">Cell membrane</keyword>
<dbReference type="Pfam" id="PF05977">
    <property type="entry name" value="MFS_3"/>
    <property type="match status" value="1"/>
</dbReference>
<feature type="transmembrane region" description="Helical" evidence="7">
    <location>
        <begin position="281"/>
        <end position="300"/>
    </location>
</feature>
<dbReference type="EMBL" id="QUNO01000004">
    <property type="protein sequence ID" value="REH50194.1"/>
    <property type="molecule type" value="Genomic_DNA"/>
</dbReference>
<name>A0A3E0HUR9_9PSEU</name>
<dbReference type="PROSITE" id="PS50850">
    <property type="entry name" value="MFS"/>
    <property type="match status" value="1"/>
</dbReference>
<dbReference type="GO" id="GO:0016301">
    <property type="term" value="F:kinase activity"/>
    <property type="evidence" value="ECO:0007669"/>
    <property type="project" value="UniProtKB-KW"/>
</dbReference>
<accession>A0A3E0HUR9</accession>
<evidence type="ECO:0000259" key="8">
    <source>
        <dbReference type="PROSITE" id="PS50850"/>
    </source>
</evidence>
<feature type="transmembrane region" description="Helical" evidence="7">
    <location>
        <begin position="47"/>
        <end position="67"/>
    </location>
</feature>
<evidence type="ECO:0000256" key="6">
    <source>
        <dbReference type="ARBA" id="ARBA00023136"/>
    </source>
</evidence>
<dbReference type="AlphaFoldDB" id="A0A3E0HUR9"/>
<dbReference type="InterPro" id="IPR020846">
    <property type="entry name" value="MFS_dom"/>
</dbReference>
<evidence type="ECO:0000313" key="10">
    <source>
        <dbReference type="Proteomes" id="UP000256269"/>
    </source>
</evidence>
<dbReference type="InterPro" id="IPR036259">
    <property type="entry name" value="MFS_trans_sf"/>
</dbReference>
<gene>
    <name evidence="9" type="ORF">BCF44_104469</name>
</gene>
<feature type="transmembrane region" description="Helical" evidence="7">
    <location>
        <begin position="342"/>
        <end position="362"/>
    </location>
</feature>
<feature type="transmembrane region" description="Helical" evidence="7">
    <location>
        <begin position="256"/>
        <end position="274"/>
    </location>
</feature>
<feature type="transmembrane region" description="Helical" evidence="7">
    <location>
        <begin position="368"/>
        <end position="386"/>
    </location>
</feature>
<protein>
    <submittedName>
        <fullName evidence="9">dTMP kinase</fullName>
    </submittedName>
</protein>
<comment type="subcellular location">
    <subcellularLocation>
        <location evidence="1">Cell membrane</location>
        <topology evidence="1">Multi-pass membrane protein</topology>
    </subcellularLocation>
</comment>